<accession>Q0BYR1</accession>
<protein>
    <submittedName>
        <fullName evidence="1">Uncharacterized protein</fullName>
    </submittedName>
</protein>
<dbReference type="KEGG" id="hne:HNE_2702"/>
<evidence type="ECO:0000313" key="1">
    <source>
        <dbReference type="EMBL" id="ABI75510.1"/>
    </source>
</evidence>
<name>Q0BYR1_HYPNA</name>
<organism evidence="1 2">
    <name type="scientific">Hyphomonas neptunium (strain ATCC 15444)</name>
    <dbReference type="NCBI Taxonomy" id="228405"/>
    <lineage>
        <taxon>Bacteria</taxon>
        <taxon>Pseudomonadati</taxon>
        <taxon>Pseudomonadota</taxon>
        <taxon>Alphaproteobacteria</taxon>
        <taxon>Hyphomonadales</taxon>
        <taxon>Hyphomonadaceae</taxon>
        <taxon>Hyphomonas</taxon>
    </lineage>
</organism>
<dbReference type="HOGENOM" id="CLU_3365380_0_0_5"/>
<dbReference type="AlphaFoldDB" id="Q0BYR1"/>
<dbReference type="EMBL" id="CP000158">
    <property type="protein sequence ID" value="ABI75510.1"/>
    <property type="molecule type" value="Genomic_DNA"/>
</dbReference>
<gene>
    <name evidence="1" type="ordered locus">HNE_2702</name>
</gene>
<keyword evidence="2" id="KW-1185">Reference proteome</keyword>
<dbReference type="STRING" id="228405.HNE_2702"/>
<evidence type="ECO:0000313" key="2">
    <source>
        <dbReference type="Proteomes" id="UP000001959"/>
    </source>
</evidence>
<dbReference type="Proteomes" id="UP000001959">
    <property type="component" value="Chromosome"/>
</dbReference>
<sequence>MITPPWIDTLAQPEKETAWLMLRRQHSYLAENDIS</sequence>
<reference evidence="1 2" key="1">
    <citation type="journal article" date="2006" name="J. Bacteriol.">
        <title>Comparative genomic evidence for a close relationship between the dimorphic prosthecate bacteria Hyphomonas neptunium and Caulobacter crescentus.</title>
        <authorList>
            <person name="Badger J.H."/>
            <person name="Hoover T.R."/>
            <person name="Brun Y.V."/>
            <person name="Weiner R.M."/>
            <person name="Laub M.T."/>
            <person name="Alexandre G."/>
            <person name="Mrazek J."/>
            <person name="Ren Q."/>
            <person name="Paulsen I.T."/>
            <person name="Nelson K.E."/>
            <person name="Khouri H.M."/>
            <person name="Radune D."/>
            <person name="Sosa J."/>
            <person name="Dodson R.J."/>
            <person name="Sullivan S.A."/>
            <person name="Rosovitz M.J."/>
            <person name="Madupu R."/>
            <person name="Brinkac L.M."/>
            <person name="Durkin A.S."/>
            <person name="Daugherty S.C."/>
            <person name="Kothari S.P."/>
            <person name="Giglio M.G."/>
            <person name="Zhou L."/>
            <person name="Haft D.H."/>
            <person name="Selengut J.D."/>
            <person name="Davidsen T.M."/>
            <person name="Yang Q."/>
            <person name="Zafar N."/>
            <person name="Ward N.L."/>
        </authorList>
    </citation>
    <scope>NUCLEOTIDE SEQUENCE [LARGE SCALE GENOMIC DNA]</scope>
    <source>
        <strain evidence="1 2">ATCC 15444</strain>
    </source>
</reference>
<proteinExistence type="predicted"/>